<keyword evidence="3" id="KW-0735">Signal-anchor</keyword>
<dbReference type="GO" id="GO:0042285">
    <property type="term" value="F:xylosyltransferase activity"/>
    <property type="evidence" value="ECO:0007669"/>
    <property type="project" value="TreeGrafter"/>
</dbReference>
<reference evidence="9 10" key="1">
    <citation type="submission" date="2016-07" db="EMBL/GenBank/DDBJ databases">
        <title>Pervasive Adenine N6-methylation of Active Genes in Fungi.</title>
        <authorList>
            <consortium name="DOE Joint Genome Institute"/>
            <person name="Mondo S.J."/>
            <person name="Dannebaum R.O."/>
            <person name="Kuo R.C."/>
            <person name="Labutti K."/>
            <person name="Haridas S."/>
            <person name="Kuo A."/>
            <person name="Salamov A."/>
            <person name="Ahrendt S.R."/>
            <person name="Lipzen A."/>
            <person name="Sullivan W."/>
            <person name="Andreopoulos W.B."/>
            <person name="Clum A."/>
            <person name="Lindquist E."/>
            <person name="Daum C."/>
            <person name="Ramamoorthy G.K."/>
            <person name="Gryganskyi A."/>
            <person name="Culley D."/>
            <person name="Magnuson J.K."/>
            <person name="James T.Y."/>
            <person name="O'Malley M.A."/>
            <person name="Stajich J.E."/>
            <person name="Spatafora J.W."/>
            <person name="Visel A."/>
            <person name="Grigoriev I.V."/>
        </authorList>
    </citation>
    <scope>NUCLEOTIDE SEQUENCE [LARGE SCALE GENOMIC DNA]</scope>
    <source>
        <strain evidence="9 10">NRRL 2496</strain>
    </source>
</reference>
<keyword evidence="4 8" id="KW-1133">Transmembrane helix</keyword>
<keyword evidence="6" id="KW-0325">Glycoprotein</keyword>
<proteinExistence type="predicted"/>
<keyword evidence="10" id="KW-1185">Reference proteome</keyword>
<comment type="caution">
    <text evidence="9">The sequence shown here is derived from an EMBL/GenBank/DDBJ whole genome shotgun (WGS) entry which is preliminary data.</text>
</comment>
<dbReference type="STRING" id="13706.A0A1X2HUR5"/>
<evidence type="ECO:0000256" key="2">
    <source>
        <dbReference type="ARBA" id="ARBA00022692"/>
    </source>
</evidence>
<keyword evidence="5 8" id="KW-0472">Membrane</keyword>
<dbReference type="GO" id="GO:0015020">
    <property type="term" value="F:glucuronosyltransferase activity"/>
    <property type="evidence" value="ECO:0007669"/>
    <property type="project" value="TreeGrafter"/>
</dbReference>
<evidence type="ECO:0000256" key="3">
    <source>
        <dbReference type="ARBA" id="ARBA00022968"/>
    </source>
</evidence>
<feature type="region of interest" description="Disordered" evidence="7">
    <location>
        <begin position="13"/>
        <end position="48"/>
    </location>
</feature>
<evidence type="ECO:0000256" key="4">
    <source>
        <dbReference type="ARBA" id="ARBA00022989"/>
    </source>
</evidence>
<dbReference type="OMA" id="QCVFYAR"/>
<sequence length="511" mass="56717">MVPPLSVETTLTRSAQPKALHQRKPSLTTACPPSGRPAHIKHNSSPTSSSTLLAFRRLLRLRIVRWLGWLYIASSIFLTTIHLLSSISGQRSAHLSSHTVGLSSSSASSPLSQAAIASAPGYDSPLNSVTTSLRLGKMFSKSMVRMDHIRPYWFTASTPPEGLTLTTVLTMDEWPDLIRLAGQWQGPISATLQITTPSQSGGLGSAAVVQHLSQLRHDYETHASLHRHVDLHLVVRPTAQTTATSTATGAGMQDGRNLARLFSRTSTIAVVPVTTLWMTPTIKDAAFDYADLLQNGHVLVVPTFGFPRSKHAVTDVWPTTKTDMVAAADQGQMGILDYHWRLNQGPTSYANWREATEPYKLPAYDYHYGPVTIMRRDDHPWCEERFADEISACLYATYLAGAEIYVLPNDYLVRTGQEPENKLSLDERQMQVSMYKNYRIEQCVFYARQFDQDNTFDDKKAEHVQQECAKALGSLRKEKMISAAGRRRTVRRSTDTNFGLESPATSPSTLG</sequence>
<keyword evidence="2 8" id="KW-0812">Transmembrane</keyword>
<dbReference type="Proteomes" id="UP000242180">
    <property type="component" value="Unassembled WGS sequence"/>
</dbReference>
<evidence type="ECO:0000256" key="7">
    <source>
        <dbReference type="SAM" id="MobiDB-lite"/>
    </source>
</evidence>
<dbReference type="OrthoDB" id="3056235at2759"/>
<gene>
    <name evidence="9" type="ORF">BCR43DRAFT_483043</name>
</gene>
<feature type="compositionally biased region" description="Polar residues" evidence="7">
    <location>
        <begin position="495"/>
        <end position="511"/>
    </location>
</feature>
<evidence type="ECO:0000256" key="8">
    <source>
        <dbReference type="SAM" id="Phobius"/>
    </source>
</evidence>
<evidence type="ECO:0000313" key="10">
    <source>
        <dbReference type="Proteomes" id="UP000242180"/>
    </source>
</evidence>
<dbReference type="GO" id="GO:0035269">
    <property type="term" value="P:protein O-linked glycosylation via mannose"/>
    <property type="evidence" value="ECO:0007669"/>
    <property type="project" value="TreeGrafter"/>
</dbReference>
<dbReference type="AlphaFoldDB" id="A0A1X2HUR5"/>
<dbReference type="EMBL" id="MCGN01000001">
    <property type="protein sequence ID" value="ORZ03271.1"/>
    <property type="molecule type" value="Genomic_DNA"/>
</dbReference>
<dbReference type="InParanoid" id="A0A1X2HUR5"/>
<dbReference type="Pfam" id="PF13896">
    <property type="entry name" value="Glyco_transf_49"/>
    <property type="match status" value="1"/>
</dbReference>
<dbReference type="PANTHER" id="PTHR12270:SF25">
    <property type="entry name" value="GLYCOSYLTRANSFERASE-LIKE PROTEIN LARGE"/>
    <property type="match status" value="1"/>
</dbReference>
<name>A0A1X2HUR5_SYNRA</name>
<dbReference type="InterPro" id="IPR051292">
    <property type="entry name" value="Xyl/GlcA_transferase"/>
</dbReference>
<evidence type="ECO:0000313" key="9">
    <source>
        <dbReference type="EMBL" id="ORZ03271.1"/>
    </source>
</evidence>
<evidence type="ECO:0000256" key="5">
    <source>
        <dbReference type="ARBA" id="ARBA00023136"/>
    </source>
</evidence>
<evidence type="ECO:0008006" key="11">
    <source>
        <dbReference type="Google" id="ProtNLM"/>
    </source>
</evidence>
<dbReference type="PANTHER" id="PTHR12270">
    <property type="entry name" value="GLYCOSYLTRANSFERASE-RELATED"/>
    <property type="match status" value="1"/>
</dbReference>
<accession>A0A1X2HUR5</accession>
<comment type="subcellular location">
    <subcellularLocation>
        <location evidence="1">Membrane</location>
        <topology evidence="1">Single-pass type II membrane protein</topology>
    </subcellularLocation>
</comment>
<evidence type="ECO:0000256" key="6">
    <source>
        <dbReference type="ARBA" id="ARBA00023180"/>
    </source>
</evidence>
<protein>
    <recommendedName>
        <fullName evidence="11">Glycosyltransferase family 49 protein</fullName>
    </recommendedName>
</protein>
<feature type="transmembrane region" description="Helical" evidence="8">
    <location>
        <begin position="66"/>
        <end position="84"/>
    </location>
</feature>
<dbReference type="GO" id="GO:0016020">
    <property type="term" value="C:membrane"/>
    <property type="evidence" value="ECO:0007669"/>
    <property type="project" value="UniProtKB-SubCell"/>
</dbReference>
<organism evidence="9 10">
    <name type="scientific">Syncephalastrum racemosum</name>
    <name type="common">Filamentous fungus</name>
    <dbReference type="NCBI Taxonomy" id="13706"/>
    <lineage>
        <taxon>Eukaryota</taxon>
        <taxon>Fungi</taxon>
        <taxon>Fungi incertae sedis</taxon>
        <taxon>Mucoromycota</taxon>
        <taxon>Mucoromycotina</taxon>
        <taxon>Mucoromycetes</taxon>
        <taxon>Mucorales</taxon>
        <taxon>Syncephalastraceae</taxon>
        <taxon>Syncephalastrum</taxon>
    </lineage>
</organism>
<feature type="region of interest" description="Disordered" evidence="7">
    <location>
        <begin position="483"/>
        <end position="511"/>
    </location>
</feature>
<evidence type="ECO:0000256" key="1">
    <source>
        <dbReference type="ARBA" id="ARBA00004606"/>
    </source>
</evidence>